<gene>
    <name evidence="3" type="ORF">E1298_19000</name>
</gene>
<accession>A0A4R5BJK1</accession>
<dbReference type="Gene3D" id="1.10.10.10">
    <property type="entry name" value="Winged helix-like DNA-binding domain superfamily/Winged helix DNA-binding domain"/>
    <property type="match status" value="1"/>
</dbReference>
<dbReference type="InterPro" id="IPR005149">
    <property type="entry name" value="Tscrpt_reg_PadR_N"/>
</dbReference>
<feature type="compositionally biased region" description="Low complexity" evidence="1">
    <location>
        <begin position="52"/>
        <end position="63"/>
    </location>
</feature>
<proteinExistence type="predicted"/>
<protein>
    <submittedName>
        <fullName evidence="3">PadR family transcriptional regulator</fullName>
    </submittedName>
</protein>
<evidence type="ECO:0000256" key="1">
    <source>
        <dbReference type="SAM" id="MobiDB-lite"/>
    </source>
</evidence>
<dbReference type="InterPro" id="IPR036388">
    <property type="entry name" value="WH-like_DNA-bd_sf"/>
</dbReference>
<organism evidence="3 4">
    <name type="scientific">Actinomadura rubrisoli</name>
    <dbReference type="NCBI Taxonomy" id="2530368"/>
    <lineage>
        <taxon>Bacteria</taxon>
        <taxon>Bacillati</taxon>
        <taxon>Actinomycetota</taxon>
        <taxon>Actinomycetes</taxon>
        <taxon>Streptosporangiales</taxon>
        <taxon>Thermomonosporaceae</taxon>
        <taxon>Actinomadura</taxon>
    </lineage>
</organism>
<feature type="compositionally biased region" description="Gly residues" evidence="1">
    <location>
        <begin position="64"/>
        <end position="81"/>
    </location>
</feature>
<name>A0A4R5BJK1_9ACTN</name>
<dbReference type="EMBL" id="SMKU01000093">
    <property type="protein sequence ID" value="TDD85150.1"/>
    <property type="molecule type" value="Genomic_DNA"/>
</dbReference>
<dbReference type="CDD" id="cd00090">
    <property type="entry name" value="HTH_ARSR"/>
    <property type="match status" value="1"/>
</dbReference>
<evidence type="ECO:0000259" key="2">
    <source>
        <dbReference type="Pfam" id="PF03551"/>
    </source>
</evidence>
<feature type="compositionally biased region" description="Basic residues" evidence="1">
    <location>
        <begin position="33"/>
        <end position="48"/>
    </location>
</feature>
<dbReference type="InterPro" id="IPR036390">
    <property type="entry name" value="WH_DNA-bd_sf"/>
</dbReference>
<dbReference type="SUPFAM" id="SSF46785">
    <property type="entry name" value="Winged helix' DNA-binding domain"/>
    <property type="match status" value="1"/>
</dbReference>
<dbReference type="RefSeq" id="WP_131895053.1">
    <property type="nucleotide sequence ID" value="NZ_SMKU01000093.1"/>
</dbReference>
<dbReference type="OrthoDB" id="1683430at2"/>
<dbReference type="Proteomes" id="UP000294513">
    <property type="component" value="Unassembled WGS sequence"/>
</dbReference>
<evidence type="ECO:0000313" key="3">
    <source>
        <dbReference type="EMBL" id="TDD85150.1"/>
    </source>
</evidence>
<reference evidence="3 4" key="1">
    <citation type="submission" date="2019-03" db="EMBL/GenBank/DDBJ databases">
        <title>Draft genome sequences of novel Actinobacteria.</title>
        <authorList>
            <person name="Sahin N."/>
            <person name="Ay H."/>
            <person name="Saygin H."/>
        </authorList>
    </citation>
    <scope>NUCLEOTIDE SEQUENCE [LARGE SCALE GENOMIC DNA]</scope>
    <source>
        <strain evidence="3 4">H3C3</strain>
    </source>
</reference>
<dbReference type="PANTHER" id="PTHR43252">
    <property type="entry name" value="TRANSCRIPTIONAL REGULATOR YQJI"/>
    <property type="match status" value="1"/>
</dbReference>
<sequence length="261" mass="27456">MGATHGRGPDWRWALAAAALGAKAAHAAAGPGHGHHHGHHHGPGHGHGRGGPWARGDFPNFGWMFGGGGPGPWGPPGGFGPGRPPWARGGRGGPWGRGPKARKGNVRAAVLVLLAEEPRNGYQIIQEINERSDGAWKPSPGAVYPALQQLADEGLIVGEEGGGRRTFHLTDEGRAHVEEHADTLAEPWAEMTPEFGEGVPELFKQAAQTGAAVMQIVHSGSPEQIEQAKDILSEARRNLYRILADDSPQQDAGPTADDPGE</sequence>
<dbReference type="InterPro" id="IPR011991">
    <property type="entry name" value="ArsR-like_HTH"/>
</dbReference>
<feature type="region of interest" description="Disordered" evidence="1">
    <location>
        <begin position="24"/>
        <end position="102"/>
    </location>
</feature>
<evidence type="ECO:0000313" key="4">
    <source>
        <dbReference type="Proteomes" id="UP000294513"/>
    </source>
</evidence>
<comment type="caution">
    <text evidence="3">The sequence shown here is derived from an EMBL/GenBank/DDBJ whole genome shotgun (WGS) entry which is preliminary data.</text>
</comment>
<feature type="region of interest" description="Disordered" evidence="1">
    <location>
        <begin position="241"/>
        <end position="261"/>
    </location>
</feature>
<feature type="domain" description="Transcription regulator PadR N-terminal" evidence="2">
    <location>
        <begin position="110"/>
        <end position="178"/>
    </location>
</feature>
<dbReference type="Pfam" id="PF03551">
    <property type="entry name" value="PadR"/>
    <property type="match status" value="1"/>
</dbReference>
<dbReference type="PANTHER" id="PTHR43252:SF2">
    <property type="entry name" value="TRANSCRIPTION REGULATOR, PADR-LIKE FAMILY"/>
    <property type="match status" value="1"/>
</dbReference>
<keyword evidence="4" id="KW-1185">Reference proteome</keyword>
<dbReference type="AlphaFoldDB" id="A0A4R5BJK1"/>